<keyword evidence="2" id="KW-1185">Reference proteome</keyword>
<evidence type="ECO:0000313" key="2">
    <source>
        <dbReference type="Proteomes" id="UP001322664"/>
    </source>
</evidence>
<dbReference type="EMBL" id="CP137624">
    <property type="protein sequence ID" value="WPK13299.1"/>
    <property type="molecule type" value="Genomic_DNA"/>
</dbReference>
<dbReference type="RefSeq" id="WP_319837836.1">
    <property type="nucleotide sequence ID" value="NZ_CP137624.1"/>
</dbReference>
<proteinExistence type="predicted"/>
<name>A0ABZ0RYI5_9BACI</name>
<reference evidence="1 2" key="1">
    <citation type="submission" date="2023-09" db="EMBL/GenBank/DDBJ databases">
        <authorList>
            <person name="Page C.A."/>
            <person name="Perez-Diaz I.M."/>
        </authorList>
    </citation>
    <scope>NUCLEOTIDE SEQUENCE [LARGE SCALE GENOMIC DNA]</scope>
    <source>
        <strain evidence="1 2">Ll15</strain>
    </source>
</reference>
<sequence>MFTNEQLKQLIQGEVIGEIFPYNTTDEQSIFSYLKRIKAELEKSRKIVCEQEPLHFGSGYASYMRWFVYEKSTVIQTQLGNGVVQEDKEGLIVQISMLAPVVLIGTGNKSDNYLEGKWLSSGGTFLATPQELLIPPHLNELYEGLQRLFMKYNYTILHKEDVEKPLPFKANIATIFREPREYLIWDAIFYWED</sequence>
<evidence type="ECO:0000313" key="1">
    <source>
        <dbReference type="EMBL" id="WPK13299.1"/>
    </source>
</evidence>
<dbReference type="Proteomes" id="UP001322664">
    <property type="component" value="Chromosome"/>
</dbReference>
<organism evidence="1 2">
    <name type="scientific">Lysinibacillus louembei</name>
    <dbReference type="NCBI Taxonomy" id="1470088"/>
    <lineage>
        <taxon>Bacteria</taxon>
        <taxon>Bacillati</taxon>
        <taxon>Bacillota</taxon>
        <taxon>Bacilli</taxon>
        <taxon>Bacillales</taxon>
        <taxon>Bacillaceae</taxon>
        <taxon>Lysinibacillus</taxon>
    </lineage>
</organism>
<gene>
    <name evidence="1" type="ORF">R6U77_06390</name>
</gene>
<accession>A0ABZ0RYI5</accession>
<protein>
    <submittedName>
        <fullName evidence="1">Uncharacterized protein</fullName>
    </submittedName>
</protein>